<dbReference type="SUPFAM" id="SSF52540">
    <property type="entry name" value="P-loop containing nucleoside triphosphate hydrolases"/>
    <property type="match status" value="1"/>
</dbReference>
<dbReference type="EMBL" id="JBCNJP010000023">
    <property type="protein sequence ID" value="KAK9058302.1"/>
    <property type="molecule type" value="Genomic_DNA"/>
</dbReference>
<evidence type="ECO:0000313" key="7">
    <source>
        <dbReference type="Proteomes" id="UP001408789"/>
    </source>
</evidence>
<keyword evidence="2" id="KW-0677">Repeat</keyword>
<dbReference type="Gene3D" id="3.40.50.10140">
    <property type="entry name" value="Toll/interleukin-1 receptor homology (TIR) domain"/>
    <property type="match status" value="1"/>
</dbReference>
<gene>
    <name evidence="6" type="ORF">SSX86_023143</name>
</gene>
<dbReference type="SUPFAM" id="SSF52058">
    <property type="entry name" value="L domain-like"/>
    <property type="match status" value="1"/>
</dbReference>
<dbReference type="Gene3D" id="3.80.10.10">
    <property type="entry name" value="Ribonuclease Inhibitor"/>
    <property type="match status" value="2"/>
</dbReference>
<dbReference type="InterPro" id="IPR002182">
    <property type="entry name" value="NB-ARC"/>
</dbReference>
<dbReference type="GO" id="GO:0007165">
    <property type="term" value="P:signal transduction"/>
    <property type="evidence" value="ECO:0007669"/>
    <property type="project" value="InterPro"/>
</dbReference>
<dbReference type="InterPro" id="IPR044974">
    <property type="entry name" value="Disease_R_plants"/>
</dbReference>
<dbReference type="InterPro" id="IPR042197">
    <property type="entry name" value="Apaf_helical"/>
</dbReference>
<dbReference type="SUPFAM" id="SSF46785">
    <property type="entry name" value="Winged helix' DNA-binding domain"/>
    <property type="match status" value="1"/>
</dbReference>
<accession>A0AAP0GRU1</accession>
<dbReference type="PANTHER" id="PTHR11017:SF585">
    <property type="entry name" value="TIR DOMAIN-CONTAINING PROTEIN"/>
    <property type="match status" value="1"/>
</dbReference>
<dbReference type="PANTHER" id="PTHR11017">
    <property type="entry name" value="LEUCINE-RICH REPEAT-CONTAINING PROTEIN"/>
    <property type="match status" value="1"/>
</dbReference>
<organism evidence="6 7">
    <name type="scientific">Deinandra increscens subsp. villosa</name>
    <dbReference type="NCBI Taxonomy" id="3103831"/>
    <lineage>
        <taxon>Eukaryota</taxon>
        <taxon>Viridiplantae</taxon>
        <taxon>Streptophyta</taxon>
        <taxon>Embryophyta</taxon>
        <taxon>Tracheophyta</taxon>
        <taxon>Spermatophyta</taxon>
        <taxon>Magnoliopsida</taxon>
        <taxon>eudicotyledons</taxon>
        <taxon>Gunneridae</taxon>
        <taxon>Pentapetalae</taxon>
        <taxon>asterids</taxon>
        <taxon>campanulids</taxon>
        <taxon>Asterales</taxon>
        <taxon>Asteraceae</taxon>
        <taxon>Asteroideae</taxon>
        <taxon>Heliantheae alliance</taxon>
        <taxon>Madieae</taxon>
        <taxon>Madiinae</taxon>
        <taxon>Deinandra</taxon>
    </lineage>
</organism>
<evidence type="ECO:0000256" key="1">
    <source>
        <dbReference type="ARBA" id="ARBA00022614"/>
    </source>
</evidence>
<proteinExistence type="predicted"/>
<dbReference type="Pfam" id="PF01582">
    <property type="entry name" value="TIR"/>
    <property type="match status" value="1"/>
</dbReference>
<dbReference type="SMART" id="SM00255">
    <property type="entry name" value="TIR"/>
    <property type="match status" value="1"/>
</dbReference>
<dbReference type="GO" id="GO:0043531">
    <property type="term" value="F:ADP binding"/>
    <property type="evidence" value="ECO:0007669"/>
    <property type="project" value="InterPro"/>
</dbReference>
<dbReference type="Gene3D" id="1.10.8.430">
    <property type="entry name" value="Helical domain of apoptotic protease-activating factors"/>
    <property type="match status" value="1"/>
</dbReference>
<dbReference type="Pfam" id="PF23286">
    <property type="entry name" value="LRR_13"/>
    <property type="match status" value="1"/>
</dbReference>
<sequence length="954" mass="109200">MVVLTDIIEESSSSSSSTYDYDVFLSFRGTDTRYNFTDHLLKALQEATIDTFFDDSEIQIGDFLKPELENAIKSSRASIIVLSKDYASSTWCLDELALIMERRRTSKHIVFPIFYYVKPSDVRKQQNSFGDAMVKHKERMEAESNAEKRSQLAQKFEKWKKALSEVADMKGEEADGRRRETILIEGIVKELSNRLDLHKRSEIPKLIGREFSIMTITSFLNDDSEILTIWGMAGIGKTYLVDYIFKSHYHEFERSCFLEDIERSCTTPNGLLDLQKQLLKDIGVKNWMDINDVNTGTLKIEKLLCRKRSLLVLDGVSRFEQLDALIGTKGLHLGSKIIITSKNGSLTEKCRLFERQVPPKHTKYLLKALNHKESLHLLSWHAFGRNEPNEYDTKEQTKVVEYCEGHPLALKVLGSSLRSEEATWEDIIESITKEINPDITKVLKISFDTLPSEKDKELFKHIACLFVGEERKFTEDILKACGICKSSGIKILIDRCLLTVSSSDRLMMHQLLQDMGRDIVRQESPKKPWKRSILWDHDECLDVLQNRQGTTIIQGLVLDMRTSWNETWKASSRMRSSFTKTKCDLETLALSDMRKLRILQLNYVQLSGSYKNFPHGLRWLCMHGFLLSYIPSDLPMEHIVVLDMSNSKLRRLWNKPKVLRSLKFLNLSSCYELVNIGHFSSFPVLEKLVLTRCTNLDRLCESIGDYCHKLEVLDLSKCIKLKELPRSIGKLKNVTQLLIDGCSNLVEFTVININSHVSSSSAIVEAIMSIMKPFVPSLPRSLVSLSLKNNNLSNESFPMDFSSLTMLKFLYLDKNPINSIPDGVRSLTRLEILSFHGCGKLKTLTYVPSTLKYMNVFKCFALERITFYIEKSSKVYDHGIGASYLLPKDLLRHLVYSPETIVLKMVIPELTILEGQKAPTRKQNTSVKYSIFLKGPLSNPIKKTKLESITSSIP</sequence>
<keyword evidence="7" id="KW-1185">Reference proteome</keyword>
<feature type="domain" description="TIR" evidence="5">
    <location>
        <begin position="19"/>
        <end position="195"/>
    </location>
</feature>
<keyword evidence="4" id="KW-0520">NAD</keyword>
<dbReference type="Gene3D" id="3.40.50.300">
    <property type="entry name" value="P-loop containing nucleotide triphosphate hydrolases"/>
    <property type="match status" value="1"/>
</dbReference>
<dbReference type="InterPro" id="IPR058192">
    <property type="entry name" value="WHD_ROQ1-like"/>
</dbReference>
<evidence type="ECO:0000313" key="6">
    <source>
        <dbReference type="EMBL" id="KAK9058302.1"/>
    </source>
</evidence>
<protein>
    <recommendedName>
        <fullName evidence="5">TIR domain-containing protein</fullName>
    </recommendedName>
</protein>
<comment type="caution">
    <text evidence="6">The sequence shown here is derived from an EMBL/GenBank/DDBJ whole genome shotgun (WGS) entry which is preliminary data.</text>
</comment>
<evidence type="ECO:0000259" key="5">
    <source>
        <dbReference type="PROSITE" id="PS50104"/>
    </source>
</evidence>
<reference evidence="6 7" key="1">
    <citation type="submission" date="2024-04" db="EMBL/GenBank/DDBJ databases">
        <title>The reference genome of an endangered Asteraceae, Deinandra increscens subsp. villosa, native to the Central Coast of California.</title>
        <authorList>
            <person name="Guilliams M."/>
            <person name="Hasenstab-Lehman K."/>
            <person name="Meyer R."/>
            <person name="Mcevoy S."/>
        </authorList>
    </citation>
    <scope>NUCLEOTIDE SEQUENCE [LARGE SCALE GENOMIC DNA]</scope>
    <source>
        <tissue evidence="6">Leaf</tissue>
    </source>
</reference>
<dbReference type="InterPro" id="IPR027417">
    <property type="entry name" value="P-loop_NTPase"/>
</dbReference>
<dbReference type="SUPFAM" id="SSF52200">
    <property type="entry name" value="Toll/Interleukin receptor TIR domain"/>
    <property type="match status" value="1"/>
</dbReference>
<keyword evidence="1" id="KW-0433">Leucine-rich repeat</keyword>
<dbReference type="InterPro" id="IPR036390">
    <property type="entry name" value="WH_DNA-bd_sf"/>
</dbReference>
<dbReference type="PRINTS" id="PR00364">
    <property type="entry name" value="DISEASERSIST"/>
</dbReference>
<evidence type="ECO:0000256" key="2">
    <source>
        <dbReference type="ARBA" id="ARBA00022737"/>
    </source>
</evidence>
<dbReference type="InterPro" id="IPR032675">
    <property type="entry name" value="LRR_dom_sf"/>
</dbReference>
<dbReference type="InterPro" id="IPR035897">
    <property type="entry name" value="Toll_tir_struct_dom_sf"/>
</dbReference>
<dbReference type="FunFam" id="3.40.50.10140:FF:000007">
    <property type="entry name" value="Disease resistance protein (TIR-NBS-LRR class)"/>
    <property type="match status" value="1"/>
</dbReference>
<name>A0AAP0GRU1_9ASTR</name>
<evidence type="ECO:0000256" key="3">
    <source>
        <dbReference type="ARBA" id="ARBA00022821"/>
    </source>
</evidence>
<dbReference type="Proteomes" id="UP001408789">
    <property type="component" value="Unassembled WGS sequence"/>
</dbReference>
<dbReference type="AlphaFoldDB" id="A0AAP0GRU1"/>
<dbReference type="Pfam" id="PF23282">
    <property type="entry name" value="WHD_ROQ1"/>
    <property type="match status" value="1"/>
</dbReference>
<dbReference type="GO" id="GO:0006952">
    <property type="term" value="P:defense response"/>
    <property type="evidence" value="ECO:0007669"/>
    <property type="project" value="UniProtKB-KW"/>
</dbReference>
<dbReference type="Pfam" id="PF00931">
    <property type="entry name" value="NB-ARC"/>
    <property type="match status" value="1"/>
</dbReference>
<dbReference type="InterPro" id="IPR000157">
    <property type="entry name" value="TIR_dom"/>
</dbReference>
<keyword evidence="3" id="KW-0611">Plant defense</keyword>
<dbReference type="PROSITE" id="PS50104">
    <property type="entry name" value="TIR"/>
    <property type="match status" value="1"/>
</dbReference>
<evidence type="ECO:0000256" key="4">
    <source>
        <dbReference type="ARBA" id="ARBA00023027"/>
    </source>
</evidence>
<dbReference type="InterPro" id="IPR058546">
    <property type="entry name" value="RPS4B/Roq1-like_LRR"/>
</dbReference>